<evidence type="ECO:0000256" key="1">
    <source>
        <dbReference type="SAM" id="MobiDB-lite"/>
    </source>
</evidence>
<reference evidence="3 6" key="2">
    <citation type="submission" date="2018-05" db="EMBL/GenBank/DDBJ databases">
        <title>Genomic Encyclopedia of Type Strains, Phase IV (KMG-V): Genome sequencing to study the core and pangenomes of soil and plant-associated prokaryotes.</title>
        <authorList>
            <person name="Whitman W."/>
        </authorList>
    </citation>
    <scope>NUCLEOTIDE SEQUENCE [LARGE SCALE GENOMIC DNA]</scope>
    <source>
        <strain evidence="3 6">SIr-6563</strain>
    </source>
</reference>
<evidence type="ECO:0000313" key="3">
    <source>
        <dbReference type="EMBL" id="PXX07552.1"/>
    </source>
</evidence>
<sequence>MLNRMVKYEDDALNRTFAALADPTRRALLARLAQQDALSVSALAQPFAMSLPAVMKHLDVLAEAGLVTREKTGRTVACRLAAGPMEDAMQWLAHYQRFWNAALDRLAAFVEEDACPADPNLSPLQPLSPIQAMAPTPPEVSPSSSSAVVSTRTPARSTRHGRKRRN</sequence>
<dbReference type="InterPro" id="IPR036388">
    <property type="entry name" value="WH-like_DNA-bd_sf"/>
</dbReference>
<dbReference type="Proteomes" id="UP000247515">
    <property type="component" value="Unassembled WGS sequence"/>
</dbReference>
<accession>A0A1A5XAW4</accession>
<dbReference type="EMBL" id="FNZM01000017">
    <property type="protein sequence ID" value="SEK09008.1"/>
    <property type="molecule type" value="Genomic_DNA"/>
</dbReference>
<feature type="compositionally biased region" description="Basic residues" evidence="1">
    <location>
        <begin position="157"/>
        <end position="166"/>
    </location>
</feature>
<dbReference type="PANTHER" id="PTHR38600">
    <property type="entry name" value="TRANSCRIPTIONAL REGULATORY PROTEIN"/>
    <property type="match status" value="1"/>
</dbReference>
<dbReference type="EMBL" id="QJJV01000029">
    <property type="protein sequence ID" value="PXX07552.1"/>
    <property type="molecule type" value="Genomic_DNA"/>
</dbReference>
<dbReference type="PROSITE" id="PS50987">
    <property type="entry name" value="HTH_ARSR_2"/>
    <property type="match status" value="1"/>
</dbReference>
<dbReference type="SMART" id="SM00418">
    <property type="entry name" value="HTH_ARSR"/>
    <property type="match status" value="1"/>
</dbReference>
<gene>
    <name evidence="3" type="ORF">C7400_1296</name>
    <name evidence="4" type="ORF">SAMN05216550_11780</name>
</gene>
<evidence type="ECO:0000313" key="5">
    <source>
        <dbReference type="Proteomes" id="UP000183529"/>
    </source>
</evidence>
<keyword evidence="6" id="KW-1185">Reference proteome</keyword>
<dbReference type="Gene3D" id="1.10.10.10">
    <property type="entry name" value="Winged helix-like DNA-binding domain superfamily/Winged helix DNA-binding domain"/>
    <property type="match status" value="1"/>
</dbReference>
<dbReference type="Pfam" id="PF12840">
    <property type="entry name" value="HTH_20"/>
    <property type="match status" value="1"/>
</dbReference>
<reference evidence="4 5" key="1">
    <citation type="submission" date="2016-10" db="EMBL/GenBank/DDBJ databases">
        <authorList>
            <person name="Varghese N."/>
            <person name="Submissions S."/>
        </authorList>
    </citation>
    <scope>NUCLEOTIDE SEQUENCE [LARGE SCALE GENOMIC DNA]</scope>
    <source>
        <strain evidence="4 5">LMG 22274</strain>
    </source>
</reference>
<comment type="caution">
    <text evidence="4">The sequence shown here is derived from an EMBL/GenBank/DDBJ whole genome shotgun (WGS) entry which is preliminary data.</text>
</comment>
<evidence type="ECO:0000313" key="4">
    <source>
        <dbReference type="EMBL" id="SEK09008.1"/>
    </source>
</evidence>
<evidence type="ECO:0000259" key="2">
    <source>
        <dbReference type="PROSITE" id="PS50987"/>
    </source>
</evidence>
<dbReference type="GO" id="GO:0003700">
    <property type="term" value="F:DNA-binding transcription factor activity"/>
    <property type="evidence" value="ECO:0007669"/>
    <property type="project" value="InterPro"/>
</dbReference>
<dbReference type="InterPro" id="IPR001845">
    <property type="entry name" value="HTH_ArsR_DNA-bd_dom"/>
</dbReference>
<dbReference type="CDD" id="cd00090">
    <property type="entry name" value="HTH_ARSR"/>
    <property type="match status" value="1"/>
</dbReference>
<dbReference type="InterPro" id="IPR036390">
    <property type="entry name" value="WH_DNA-bd_sf"/>
</dbReference>
<dbReference type="PRINTS" id="PR00778">
    <property type="entry name" value="HTHARSR"/>
</dbReference>
<dbReference type="SUPFAM" id="SSF46785">
    <property type="entry name" value="Winged helix' DNA-binding domain"/>
    <property type="match status" value="1"/>
</dbReference>
<dbReference type="NCBIfam" id="NF033788">
    <property type="entry name" value="HTH_metalloreg"/>
    <property type="match status" value="1"/>
</dbReference>
<protein>
    <submittedName>
        <fullName evidence="3">ArsR family transcriptional regulator</fullName>
    </submittedName>
    <submittedName>
        <fullName evidence="4">Transcriptional regulator, ArsR family</fullName>
    </submittedName>
</protein>
<dbReference type="PANTHER" id="PTHR38600:SF2">
    <property type="entry name" value="SLL0088 PROTEIN"/>
    <property type="match status" value="1"/>
</dbReference>
<feature type="compositionally biased region" description="Low complexity" evidence="1">
    <location>
        <begin position="141"/>
        <end position="155"/>
    </location>
</feature>
<name>A0A1A5XAW4_9BURK</name>
<feature type="region of interest" description="Disordered" evidence="1">
    <location>
        <begin position="120"/>
        <end position="166"/>
    </location>
</feature>
<dbReference type="AlphaFoldDB" id="A0A1A5XAW4"/>
<evidence type="ECO:0000313" key="6">
    <source>
        <dbReference type="Proteomes" id="UP000247515"/>
    </source>
</evidence>
<feature type="domain" description="HTH arsR-type" evidence="2">
    <location>
        <begin position="5"/>
        <end position="100"/>
    </location>
</feature>
<organism evidence="4 5">
    <name type="scientific">Paraburkholderia tropica</name>
    <dbReference type="NCBI Taxonomy" id="92647"/>
    <lineage>
        <taxon>Bacteria</taxon>
        <taxon>Pseudomonadati</taxon>
        <taxon>Pseudomonadota</taxon>
        <taxon>Betaproteobacteria</taxon>
        <taxon>Burkholderiales</taxon>
        <taxon>Burkholderiaceae</taxon>
        <taxon>Paraburkholderia</taxon>
    </lineage>
</organism>
<proteinExistence type="predicted"/>
<dbReference type="Proteomes" id="UP000183529">
    <property type="component" value="Unassembled WGS sequence"/>
</dbReference>
<dbReference type="InterPro" id="IPR011991">
    <property type="entry name" value="ArsR-like_HTH"/>
</dbReference>